<evidence type="ECO:0000256" key="2">
    <source>
        <dbReference type="ARBA" id="ARBA00022517"/>
    </source>
</evidence>
<dbReference type="GO" id="GO:0034511">
    <property type="term" value="F:U3 snoRNA binding"/>
    <property type="evidence" value="ECO:0007669"/>
    <property type="project" value="TreeGrafter"/>
</dbReference>
<evidence type="ECO:0000256" key="1">
    <source>
        <dbReference type="ARBA" id="ARBA00004604"/>
    </source>
</evidence>
<dbReference type="EMBL" id="CAJNNW010028324">
    <property type="protein sequence ID" value="CAE8695639.1"/>
    <property type="molecule type" value="Genomic_DNA"/>
</dbReference>
<dbReference type="Pfam" id="PF04950">
    <property type="entry name" value="RIBIOP_C"/>
    <property type="match status" value="1"/>
</dbReference>
<feature type="compositionally biased region" description="Acidic residues" evidence="5">
    <location>
        <begin position="418"/>
        <end position="437"/>
    </location>
</feature>
<dbReference type="SMART" id="SM00785">
    <property type="entry name" value="AARP2CN"/>
    <property type="match status" value="1"/>
</dbReference>
<dbReference type="InterPro" id="IPR007034">
    <property type="entry name" value="BMS1_TSR1_C"/>
</dbReference>
<dbReference type="AlphaFoldDB" id="A0A813K2Y7"/>
<proteinExistence type="inferred from homology"/>
<feature type="compositionally biased region" description="Basic and acidic residues" evidence="5">
    <location>
        <begin position="344"/>
        <end position="360"/>
    </location>
</feature>
<dbReference type="GO" id="GO:0030688">
    <property type="term" value="C:preribosome, small subunit precursor"/>
    <property type="evidence" value="ECO:0007669"/>
    <property type="project" value="TreeGrafter"/>
</dbReference>
<protein>
    <recommendedName>
        <fullName evidence="6">Bms1-type G domain-containing protein</fullName>
    </recommendedName>
</protein>
<dbReference type="InterPro" id="IPR030387">
    <property type="entry name" value="G_Bms1/Tsr1_dom"/>
</dbReference>
<dbReference type="InterPro" id="IPR012948">
    <property type="entry name" value="AARP2CN"/>
</dbReference>
<feature type="region of interest" description="Disordered" evidence="5">
    <location>
        <begin position="325"/>
        <end position="368"/>
    </location>
</feature>
<evidence type="ECO:0000256" key="3">
    <source>
        <dbReference type="ARBA" id="ARBA00023242"/>
    </source>
</evidence>
<dbReference type="InterPro" id="IPR039761">
    <property type="entry name" value="Bms1/Tsr1"/>
</dbReference>
<evidence type="ECO:0000313" key="8">
    <source>
        <dbReference type="Proteomes" id="UP000626109"/>
    </source>
</evidence>
<dbReference type="PANTHER" id="PTHR12858">
    <property type="entry name" value="RIBOSOME BIOGENESIS PROTEIN"/>
    <property type="match status" value="1"/>
</dbReference>
<dbReference type="Pfam" id="PF22298">
    <property type="entry name" value="Tsr1_G-like"/>
    <property type="match status" value="1"/>
</dbReference>
<feature type="region of interest" description="Disordered" evidence="5">
    <location>
        <begin position="400"/>
        <end position="458"/>
    </location>
</feature>
<dbReference type="GO" id="GO:0005525">
    <property type="term" value="F:GTP binding"/>
    <property type="evidence" value="ECO:0007669"/>
    <property type="project" value="TreeGrafter"/>
</dbReference>
<dbReference type="Proteomes" id="UP000626109">
    <property type="component" value="Unassembled WGS sequence"/>
</dbReference>
<name>A0A813K2Y7_POLGL</name>
<evidence type="ECO:0000259" key="6">
    <source>
        <dbReference type="PROSITE" id="PS51714"/>
    </source>
</evidence>
<comment type="subcellular location">
    <subcellularLocation>
        <location evidence="1">Nucleus</location>
        <location evidence="1">Nucleolus</location>
    </subcellularLocation>
</comment>
<dbReference type="GO" id="GO:0000462">
    <property type="term" value="P:maturation of SSU-rRNA from tricistronic rRNA transcript (SSU-rRNA, 5.8S rRNA, LSU-rRNA)"/>
    <property type="evidence" value="ECO:0007669"/>
    <property type="project" value="TreeGrafter"/>
</dbReference>
<feature type="domain" description="Bms1-type G" evidence="6">
    <location>
        <begin position="86"/>
        <end position="263"/>
    </location>
</feature>
<feature type="compositionally biased region" description="Basic and acidic residues" evidence="5">
    <location>
        <begin position="25"/>
        <end position="39"/>
    </location>
</feature>
<reference evidence="7" key="1">
    <citation type="submission" date="2021-02" db="EMBL/GenBank/DDBJ databases">
        <authorList>
            <person name="Dougan E. K."/>
            <person name="Rhodes N."/>
            <person name="Thang M."/>
            <person name="Chan C."/>
        </authorList>
    </citation>
    <scope>NUCLEOTIDE SEQUENCE</scope>
</reference>
<organism evidence="7 8">
    <name type="scientific">Polarella glacialis</name>
    <name type="common">Dinoflagellate</name>
    <dbReference type="NCBI Taxonomy" id="89957"/>
    <lineage>
        <taxon>Eukaryota</taxon>
        <taxon>Sar</taxon>
        <taxon>Alveolata</taxon>
        <taxon>Dinophyceae</taxon>
        <taxon>Suessiales</taxon>
        <taxon>Suessiaceae</taxon>
        <taxon>Polarella</taxon>
    </lineage>
</organism>
<keyword evidence="3" id="KW-0539">Nucleus</keyword>
<gene>
    <name evidence="7" type="ORF">PGLA2088_LOCUS29461</name>
</gene>
<evidence type="ECO:0000256" key="4">
    <source>
        <dbReference type="ARBA" id="ARBA00038288"/>
    </source>
</evidence>
<feature type="compositionally biased region" description="Low complexity" evidence="5">
    <location>
        <begin position="8"/>
        <end position="20"/>
    </location>
</feature>
<dbReference type="Pfam" id="PF08142">
    <property type="entry name" value="AARP2CN"/>
    <property type="match status" value="1"/>
</dbReference>
<sequence>MHHHRSTSKGAKPSSGSSKRAASKGRVETGKSGGREGVKNKSRGNSDALSRHDRLNTLKMQRETKREEILYKKRLGAEYDGERPLPPKVVVLIAFHTSADTLSLKRQMLSVCGQFAESVAALPPHTPATMTLPNWAQGPAGCGRPRVLLLDPPRDLMAVLDAAKCADTVLCVLGPHASLEEPSFDALGYKLLTALKSQGLPIVFGAVHGSDEAMASGKKHLQAQKFVTRYFSTELGAETKLYQAQSDEELKVLLRGLASSTPKDLSWRAERGYMLAQEAEYSSADGVLSLRGYARGPGFNCQSLVHLTGHGDFVVESVSTLPDPCPAGASGGSSASTSAPMEGGGERSVDRLQGRPEPDQLRLQPYDPTMEEQTWPTIEEELAAQGARAARRTGVRAALISAPGKESTEASSAGDSMEVVDGEGAGAEDGEASDDDGTPSVAAPSIAETDGEAWDVSSNMTMDVPSSEAVAAEKRRREVLMKRTDEEFEFPDEIDTPLEVPAKARFQKYRGLKSFRTSNWDPYEELPLEYSRIWEFEAFTSTAKYSRQQYAERCAELEGDGVSALYCCIRLRGVQPSVLESQMRGSPFVLSGLFDCEQKVSVIHAHVSRLKDYTEPIKSKQELIMHAGFRRFSAKATFSEIPRKSSAISRKFKFSRYLQQGAQTCASFYAPVVFPPCRLLMSVATSGEPGALAAPELVAGGSVVSVDPKQLIIKRIILTGYPFRTQKAKGVIRFMFFNPSDIRWFKPVELTTKKGLRGHISEPLGTHGYMKCRFSAYIQQDDTVCMHLYKRVYPKWFPPAWGGLASAGPEDA</sequence>
<dbReference type="SMART" id="SM01362">
    <property type="entry name" value="DUF663"/>
    <property type="match status" value="1"/>
</dbReference>
<accession>A0A813K2Y7</accession>
<keyword evidence="2" id="KW-0690">Ribosome biogenesis</keyword>
<dbReference type="PANTHER" id="PTHR12858:SF1">
    <property type="entry name" value="PRE-RRNA-PROCESSING PROTEIN TSR1 HOMOLOG"/>
    <property type="match status" value="1"/>
</dbReference>
<dbReference type="GO" id="GO:0000479">
    <property type="term" value="P:endonucleolytic cleavage of tricistronic rRNA transcript (SSU-rRNA, 5.8S rRNA, LSU-rRNA)"/>
    <property type="evidence" value="ECO:0007669"/>
    <property type="project" value="TreeGrafter"/>
</dbReference>
<evidence type="ECO:0000313" key="7">
    <source>
        <dbReference type="EMBL" id="CAE8695639.1"/>
    </source>
</evidence>
<dbReference type="PROSITE" id="PS51714">
    <property type="entry name" value="G_BMS1"/>
    <property type="match status" value="1"/>
</dbReference>
<feature type="region of interest" description="Disordered" evidence="5">
    <location>
        <begin position="1"/>
        <end position="61"/>
    </location>
</feature>
<evidence type="ECO:0000256" key="5">
    <source>
        <dbReference type="SAM" id="MobiDB-lite"/>
    </source>
</evidence>
<comment type="caution">
    <text evidence="7">The sequence shown here is derived from an EMBL/GenBank/DDBJ whole genome shotgun (WGS) entry which is preliminary data.</text>
</comment>
<dbReference type="GO" id="GO:0003924">
    <property type="term" value="F:GTPase activity"/>
    <property type="evidence" value="ECO:0007669"/>
    <property type="project" value="TreeGrafter"/>
</dbReference>
<comment type="similarity">
    <text evidence="4">Belongs to the TRAFAC class translation factor GTPase superfamily. Bms1-like GTPase family. TSR1 subfamily.</text>
</comment>
<feature type="compositionally biased region" description="Basic and acidic residues" evidence="5">
    <location>
        <begin position="49"/>
        <end position="61"/>
    </location>
</feature>
<dbReference type="GO" id="GO:0005730">
    <property type="term" value="C:nucleolus"/>
    <property type="evidence" value="ECO:0007669"/>
    <property type="project" value="UniProtKB-SubCell"/>
</dbReference>